<protein>
    <submittedName>
        <fullName evidence="2">Uncharacterized protein</fullName>
    </submittedName>
</protein>
<dbReference type="EMBL" id="CAOQHR010000002">
    <property type="protein sequence ID" value="CAI6329710.1"/>
    <property type="molecule type" value="Genomic_DNA"/>
</dbReference>
<sequence>MRAVEEAYSKQANGEKCENICMWMAYECDESLWYSSRAAEHSSRDGRAKGGGQRGPRGREGKKILMLRAGQGTHEGAIVWTRRQRATDARAPDSS</sequence>
<keyword evidence="3" id="KW-1185">Reference proteome</keyword>
<organism evidence="2 3">
    <name type="scientific">Periconia digitata</name>
    <dbReference type="NCBI Taxonomy" id="1303443"/>
    <lineage>
        <taxon>Eukaryota</taxon>
        <taxon>Fungi</taxon>
        <taxon>Dikarya</taxon>
        <taxon>Ascomycota</taxon>
        <taxon>Pezizomycotina</taxon>
        <taxon>Dothideomycetes</taxon>
        <taxon>Pleosporomycetidae</taxon>
        <taxon>Pleosporales</taxon>
        <taxon>Massarineae</taxon>
        <taxon>Periconiaceae</taxon>
        <taxon>Periconia</taxon>
    </lineage>
</organism>
<evidence type="ECO:0000256" key="1">
    <source>
        <dbReference type="SAM" id="MobiDB-lite"/>
    </source>
</evidence>
<dbReference type="AlphaFoldDB" id="A0A9W4U7E1"/>
<evidence type="ECO:0000313" key="2">
    <source>
        <dbReference type="EMBL" id="CAI6329710.1"/>
    </source>
</evidence>
<proteinExistence type="predicted"/>
<feature type="region of interest" description="Disordered" evidence="1">
    <location>
        <begin position="39"/>
        <end position="62"/>
    </location>
</feature>
<reference evidence="2" key="1">
    <citation type="submission" date="2023-01" db="EMBL/GenBank/DDBJ databases">
        <authorList>
            <person name="Van Ghelder C."/>
            <person name="Rancurel C."/>
        </authorList>
    </citation>
    <scope>NUCLEOTIDE SEQUENCE</scope>
    <source>
        <strain evidence="2">CNCM I-4278</strain>
    </source>
</reference>
<accession>A0A9W4U7E1</accession>
<comment type="caution">
    <text evidence="2">The sequence shown here is derived from an EMBL/GenBank/DDBJ whole genome shotgun (WGS) entry which is preliminary data.</text>
</comment>
<evidence type="ECO:0000313" key="3">
    <source>
        <dbReference type="Proteomes" id="UP001152607"/>
    </source>
</evidence>
<name>A0A9W4U7E1_9PLEO</name>
<gene>
    <name evidence="2" type="ORF">PDIGIT_LOCUS4154</name>
</gene>
<dbReference type="Proteomes" id="UP001152607">
    <property type="component" value="Unassembled WGS sequence"/>
</dbReference>
<feature type="compositionally biased region" description="Basic and acidic residues" evidence="1">
    <location>
        <begin position="39"/>
        <end position="48"/>
    </location>
</feature>